<proteinExistence type="predicted"/>
<dbReference type="InterPro" id="IPR036322">
    <property type="entry name" value="WD40_repeat_dom_sf"/>
</dbReference>
<dbReference type="AlphaFoldDB" id="D2HI23"/>
<dbReference type="InterPro" id="IPR015943">
    <property type="entry name" value="WD40/YVTN_repeat-like_dom_sf"/>
</dbReference>
<dbReference type="Gene3D" id="2.130.10.10">
    <property type="entry name" value="YVTN repeat-like/Quinoprotein amine dehydrogenase"/>
    <property type="match status" value="1"/>
</dbReference>
<protein>
    <submittedName>
        <fullName evidence="1">Uncharacterized protein</fullName>
    </submittedName>
</protein>
<sequence length="143" mass="16008">MGYLTCRLLKEVQAGRGYGKSIILHPRKDILVTCGEDRLWKLVGLPKGNVLLTGFGHTDWLSSCCFHPSLTVQFKVEDTAQQFSSGKRQNEVVHKKRPLESDLFSGVDHHTEDKTYIESSLQEAKTNANRIVSTFTLSRGVSS</sequence>
<accession>D2HI23</accession>
<name>D2HI23_AILME</name>
<dbReference type="SUPFAM" id="SSF50978">
    <property type="entry name" value="WD40 repeat-like"/>
    <property type="match status" value="1"/>
</dbReference>
<gene>
    <name evidence="1" type="ORF">PANDA_010806</name>
</gene>
<evidence type="ECO:0000313" key="1">
    <source>
        <dbReference type="EMBL" id="EFB29217.1"/>
    </source>
</evidence>
<organism evidence="1">
    <name type="scientific">Ailuropoda melanoleuca</name>
    <name type="common">Giant panda</name>
    <dbReference type="NCBI Taxonomy" id="9646"/>
    <lineage>
        <taxon>Eukaryota</taxon>
        <taxon>Metazoa</taxon>
        <taxon>Chordata</taxon>
        <taxon>Craniata</taxon>
        <taxon>Vertebrata</taxon>
        <taxon>Euteleostomi</taxon>
        <taxon>Mammalia</taxon>
        <taxon>Eutheria</taxon>
        <taxon>Laurasiatheria</taxon>
        <taxon>Carnivora</taxon>
        <taxon>Caniformia</taxon>
        <taxon>Ursidae</taxon>
        <taxon>Ailuropoda</taxon>
    </lineage>
</organism>
<reference evidence="1" key="1">
    <citation type="journal article" date="2010" name="Nature">
        <title>The sequence and de novo assembly of the giant panda genome.</title>
        <authorList>
            <person name="Li R."/>
            <person name="Fan W."/>
            <person name="Tian G."/>
            <person name="Zhu H."/>
            <person name="He L."/>
            <person name="Cai J."/>
            <person name="Huang Q."/>
            <person name="Cai Q."/>
            <person name="Li B."/>
            <person name="Bai Y."/>
            <person name="Zhang Z."/>
            <person name="Zhang Y."/>
            <person name="Wang W."/>
            <person name="Li J."/>
            <person name="Wei F."/>
            <person name="Li H."/>
            <person name="Jian M."/>
            <person name="Li J."/>
            <person name="Zhang Z."/>
            <person name="Nielsen R."/>
            <person name="Li D."/>
            <person name="Gu W."/>
            <person name="Yang Z."/>
            <person name="Xuan Z."/>
            <person name="Ryder O.A."/>
            <person name="Leung F.C."/>
            <person name="Zhou Y."/>
            <person name="Cao J."/>
            <person name="Sun X."/>
            <person name="Fu Y."/>
            <person name="Fang X."/>
            <person name="Guo X."/>
            <person name="Wang B."/>
            <person name="Hou R."/>
            <person name="Shen F."/>
            <person name="Mu B."/>
            <person name="Ni P."/>
            <person name="Lin R."/>
            <person name="Qian W."/>
            <person name="Wang G."/>
            <person name="Yu C."/>
            <person name="Nie W."/>
            <person name="Wang J."/>
            <person name="Wu Z."/>
            <person name="Liang H."/>
            <person name="Min J."/>
            <person name="Wu Q."/>
            <person name="Cheng S."/>
            <person name="Ruan J."/>
            <person name="Wang M."/>
            <person name="Shi Z."/>
            <person name="Wen M."/>
            <person name="Liu B."/>
            <person name="Ren X."/>
            <person name="Zheng H."/>
            <person name="Dong D."/>
            <person name="Cook K."/>
            <person name="Shan G."/>
            <person name="Zhang H."/>
            <person name="Kosiol C."/>
            <person name="Xie X."/>
            <person name="Lu Z."/>
            <person name="Zheng H."/>
            <person name="Li Y."/>
            <person name="Steiner C.C."/>
            <person name="Lam T.T."/>
            <person name="Lin S."/>
            <person name="Zhang Q."/>
            <person name="Li G."/>
            <person name="Tian J."/>
            <person name="Gong T."/>
            <person name="Liu H."/>
            <person name="Zhang D."/>
            <person name="Fang L."/>
            <person name="Ye C."/>
            <person name="Zhang J."/>
            <person name="Hu W."/>
            <person name="Xu A."/>
            <person name="Ren Y."/>
            <person name="Zhang G."/>
            <person name="Bruford M.W."/>
            <person name="Li Q."/>
            <person name="Ma L."/>
            <person name="Guo Y."/>
            <person name="An N."/>
            <person name="Hu Y."/>
            <person name="Zheng Y."/>
            <person name="Shi Y."/>
            <person name="Li Z."/>
            <person name="Liu Q."/>
            <person name="Chen Y."/>
            <person name="Zhao J."/>
            <person name="Qu N."/>
            <person name="Zhao S."/>
            <person name="Tian F."/>
            <person name="Wang X."/>
            <person name="Wang H."/>
            <person name="Xu L."/>
            <person name="Liu X."/>
            <person name="Vinar T."/>
            <person name="Wang Y."/>
            <person name="Lam T.W."/>
            <person name="Yiu S.M."/>
            <person name="Liu S."/>
            <person name="Zhang H."/>
            <person name="Li D."/>
            <person name="Huang Y."/>
            <person name="Wang X."/>
            <person name="Yang G."/>
            <person name="Jiang Z."/>
            <person name="Wang J."/>
            <person name="Qin N."/>
            <person name="Li L."/>
            <person name="Li J."/>
            <person name="Bolund L."/>
            <person name="Kristiansen K."/>
            <person name="Wong G.K."/>
            <person name="Olson M."/>
            <person name="Zhang X."/>
            <person name="Li S."/>
            <person name="Yang H."/>
            <person name="Wang J."/>
            <person name="Wang J."/>
        </authorList>
    </citation>
    <scope>NUCLEOTIDE SEQUENCE [LARGE SCALE GENOMIC DNA]</scope>
</reference>
<dbReference type="EMBL" id="GL192865">
    <property type="protein sequence ID" value="EFB29217.1"/>
    <property type="molecule type" value="Genomic_DNA"/>
</dbReference>
<dbReference type="InParanoid" id="D2HI23"/>